<feature type="domain" description="HTH marR-type" evidence="4">
    <location>
        <begin position="26"/>
        <end position="164"/>
    </location>
</feature>
<dbReference type="InterPro" id="IPR036388">
    <property type="entry name" value="WH-like_DNA-bd_sf"/>
</dbReference>
<sequence>MSIDNVKHPDAGERDIREALRDHSAGRSLGFMLWHTTLRWQRGVAAALEPFDLTHGQALLLTSAWWLGRDGTMPNQRQVAEHAGVGEVMTSQIIKVLERNALIERTTHPDDPRGKALRVTDHGRAIAEKAVVAMDAWDAEFFAAAPDADELLAALQSLAGRGAPDAVAGSQSEV</sequence>
<gene>
    <name evidence="5" type="ORF">GCM10009808_24560</name>
</gene>
<evidence type="ECO:0000259" key="4">
    <source>
        <dbReference type="PROSITE" id="PS50995"/>
    </source>
</evidence>
<dbReference type="PANTHER" id="PTHR33164">
    <property type="entry name" value="TRANSCRIPTIONAL REGULATOR, MARR FAMILY"/>
    <property type="match status" value="1"/>
</dbReference>
<organism evidence="5 6">
    <name type="scientific">Microbacterium sediminicola</name>
    <dbReference type="NCBI Taxonomy" id="415210"/>
    <lineage>
        <taxon>Bacteria</taxon>
        <taxon>Bacillati</taxon>
        <taxon>Actinomycetota</taxon>
        <taxon>Actinomycetes</taxon>
        <taxon>Micrococcales</taxon>
        <taxon>Microbacteriaceae</taxon>
        <taxon>Microbacterium</taxon>
    </lineage>
</organism>
<keyword evidence="2" id="KW-0238">DNA-binding</keyword>
<evidence type="ECO:0000256" key="3">
    <source>
        <dbReference type="ARBA" id="ARBA00023163"/>
    </source>
</evidence>
<dbReference type="InterPro" id="IPR000835">
    <property type="entry name" value="HTH_MarR-typ"/>
</dbReference>
<dbReference type="InterPro" id="IPR002577">
    <property type="entry name" value="HTH_HxlR"/>
</dbReference>
<reference evidence="6" key="1">
    <citation type="journal article" date="2019" name="Int. J. Syst. Evol. Microbiol.">
        <title>The Global Catalogue of Microorganisms (GCM) 10K type strain sequencing project: providing services to taxonomists for standard genome sequencing and annotation.</title>
        <authorList>
            <consortium name="The Broad Institute Genomics Platform"/>
            <consortium name="The Broad Institute Genome Sequencing Center for Infectious Disease"/>
            <person name="Wu L."/>
            <person name="Ma J."/>
        </authorList>
    </citation>
    <scope>NUCLEOTIDE SEQUENCE [LARGE SCALE GENOMIC DNA]</scope>
    <source>
        <strain evidence="6">JCM 15577</strain>
    </source>
</reference>
<keyword evidence="6" id="KW-1185">Reference proteome</keyword>
<dbReference type="EMBL" id="BAAAPL010000002">
    <property type="protein sequence ID" value="GAA1705659.1"/>
    <property type="molecule type" value="Genomic_DNA"/>
</dbReference>
<dbReference type="PROSITE" id="PS50995">
    <property type="entry name" value="HTH_MARR_2"/>
    <property type="match status" value="1"/>
</dbReference>
<evidence type="ECO:0000313" key="5">
    <source>
        <dbReference type="EMBL" id="GAA1705659.1"/>
    </source>
</evidence>
<dbReference type="PANTHER" id="PTHR33164:SF64">
    <property type="entry name" value="TRANSCRIPTIONAL REGULATOR SLYA"/>
    <property type="match status" value="1"/>
</dbReference>
<keyword evidence="3" id="KW-0804">Transcription</keyword>
<comment type="caution">
    <text evidence="5">The sequence shown here is derived from an EMBL/GenBank/DDBJ whole genome shotgun (WGS) entry which is preliminary data.</text>
</comment>
<name>A0ABP4UM28_9MICO</name>
<dbReference type="Proteomes" id="UP001501690">
    <property type="component" value="Unassembled WGS sequence"/>
</dbReference>
<protein>
    <recommendedName>
        <fullName evidence="4">HTH marR-type domain-containing protein</fullName>
    </recommendedName>
</protein>
<dbReference type="Pfam" id="PF01638">
    <property type="entry name" value="HxlR"/>
    <property type="match status" value="1"/>
</dbReference>
<dbReference type="Gene3D" id="1.10.10.10">
    <property type="entry name" value="Winged helix-like DNA-binding domain superfamily/Winged helix DNA-binding domain"/>
    <property type="match status" value="1"/>
</dbReference>
<dbReference type="InterPro" id="IPR036390">
    <property type="entry name" value="WH_DNA-bd_sf"/>
</dbReference>
<dbReference type="InterPro" id="IPR039422">
    <property type="entry name" value="MarR/SlyA-like"/>
</dbReference>
<evidence type="ECO:0000313" key="6">
    <source>
        <dbReference type="Proteomes" id="UP001501690"/>
    </source>
</evidence>
<evidence type="ECO:0000256" key="2">
    <source>
        <dbReference type="ARBA" id="ARBA00023125"/>
    </source>
</evidence>
<evidence type="ECO:0000256" key="1">
    <source>
        <dbReference type="ARBA" id="ARBA00023015"/>
    </source>
</evidence>
<dbReference type="SMART" id="SM00347">
    <property type="entry name" value="HTH_MARR"/>
    <property type="match status" value="1"/>
</dbReference>
<keyword evidence="1" id="KW-0805">Transcription regulation</keyword>
<proteinExistence type="predicted"/>
<dbReference type="RefSeq" id="WP_344073055.1">
    <property type="nucleotide sequence ID" value="NZ_BAAAPL010000002.1"/>
</dbReference>
<accession>A0ABP4UM28</accession>
<dbReference type="SUPFAM" id="SSF46785">
    <property type="entry name" value="Winged helix' DNA-binding domain"/>
    <property type="match status" value="1"/>
</dbReference>